<dbReference type="PANTHER" id="PTHR10972">
    <property type="entry name" value="OXYSTEROL-BINDING PROTEIN-RELATED"/>
    <property type="match status" value="1"/>
</dbReference>
<dbReference type="GO" id="GO:0005829">
    <property type="term" value="C:cytosol"/>
    <property type="evidence" value="ECO:0007669"/>
    <property type="project" value="TreeGrafter"/>
</dbReference>
<dbReference type="InterPro" id="IPR037239">
    <property type="entry name" value="OSBP_sf"/>
</dbReference>
<dbReference type="InterPro" id="IPR000648">
    <property type="entry name" value="Oxysterol-bd"/>
</dbReference>
<dbReference type="GO" id="GO:0032934">
    <property type="term" value="F:sterol binding"/>
    <property type="evidence" value="ECO:0007669"/>
    <property type="project" value="TreeGrafter"/>
</dbReference>
<dbReference type="Gene3D" id="3.30.70.3490">
    <property type="match status" value="1"/>
</dbReference>
<name>A0AAW1Q6E0_9CHLO</name>
<reference evidence="4 5" key="1">
    <citation type="journal article" date="2024" name="Nat. Commun.">
        <title>Phylogenomics reveals the evolutionary origins of lichenization in chlorophyte algae.</title>
        <authorList>
            <person name="Puginier C."/>
            <person name="Libourel C."/>
            <person name="Otte J."/>
            <person name="Skaloud P."/>
            <person name="Haon M."/>
            <person name="Grisel S."/>
            <person name="Petersen M."/>
            <person name="Berrin J.G."/>
            <person name="Delaux P.M."/>
            <person name="Dal Grande F."/>
            <person name="Keller J."/>
        </authorList>
    </citation>
    <scope>NUCLEOTIDE SEQUENCE [LARGE SCALE GENOMIC DNA]</scope>
    <source>
        <strain evidence="4 5">SAG 2043</strain>
    </source>
</reference>
<accession>A0AAW1Q6E0</accession>
<dbReference type="InterPro" id="IPR018494">
    <property type="entry name" value="Oxysterol-bd_CS"/>
</dbReference>
<evidence type="ECO:0000256" key="2">
    <source>
        <dbReference type="RuleBase" id="RU003844"/>
    </source>
</evidence>
<dbReference type="Proteomes" id="UP001489004">
    <property type="component" value="Unassembled WGS sequence"/>
</dbReference>
<feature type="compositionally biased region" description="Basic and acidic residues" evidence="3">
    <location>
        <begin position="358"/>
        <end position="367"/>
    </location>
</feature>
<dbReference type="GO" id="GO:0120009">
    <property type="term" value="P:intermembrane lipid transfer"/>
    <property type="evidence" value="ECO:0007669"/>
    <property type="project" value="UniProtKB-ARBA"/>
</dbReference>
<evidence type="ECO:0000313" key="4">
    <source>
        <dbReference type="EMBL" id="KAK9817890.1"/>
    </source>
</evidence>
<evidence type="ECO:0000256" key="3">
    <source>
        <dbReference type="SAM" id="MobiDB-lite"/>
    </source>
</evidence>
<keyword evidence="5" id="KW-1185">Reference proteome</keyword>
<dbReference type="Pfam" id="PF01237">
    <property type="entry name" value="Oxysterol_BP"/>
    <property type="match status" value="1"/>
</dbReference>
<evidence type="ECO:0008006" key="6">
    <source>
        <dbReference type="Google" id="ProtNLM"/>
    </source>
</evidence>
<feature type="compositionally biased region" description="Polar residues" evidence="3">
    <location>
        <begin position="58"/>
        <end position="68"/>
    </location>
</feature>
<dbReference type="PROSITE" id="PS01013">
    <property type="entry name" value="OSBP"/>
    <property type="match status" value="1"/>
</dbReference>
<protein>
    <recommendedName>
        <fullName evidence="6">Oxysterol-binding protein</fullName>
    </recommendedName>
</protein>
<dbReference type="SUPFAM" id="SSF144000">
    <property type="entry name" value="Oxysterol-binding protein-like"/>
    <property type="match status" value="1"/>
</dbReference>
<dbReference type="PANTHER" id="PTHR10972:SF136">
    <property type="entry name" value="OXYSTEROL-BINDING PROTEIN 8"/>
    <property type="match status" value="1"/>
</dbReference>
<proteinExistence type="inferred from homology"/>
<dbReference type="GO" id="GO:0016020">
    <property type="term" value="C:membrane"/>
    <property type="evidence" value="ECO:0007669"/>
    <property type="project" value="TreeGrafter"/>
</dbReference>
<organism evidence="4 5">
    <name type="scientific">[Myrmecia] bisecta</name>
    <dbReference type="NCBI Taxonomy" id="41462"/>
    <lineage>
        <taxon>Eukaryota</taxon>
        <taxon>Viridiplantae</taxon>
        <taxon>Chlorophyta</taxon>
        <taxon>core chlorophytes</taxon>
        <taxon>Trebouxiophyceae</taxon>
        <taxon>Trebouxiales</taxon>
        <taxon>Trebouxiaceae</taxon>
        <taxon>Myrmecia</taxon>
    </lineage>
</organism>
<sequence length="470" mass="52298">MADGGGGGQQAAPAAGGVMGTLASWGGGMWNYTTSTLNSLMGFEDLDVVNPDSGQAEHGSTSDVQQLQGVDEAERQKAFTNYRDYIGMDITSLVTLPVWIMEPFSILQTMAQIMEYNEALDKASACEDPYERLAWVVGFCVGTYGSLERTWKPFNPILGETFELELENGTKFFSEQVSHHPPIGAGHGENTNWTYDIVSAPSTKFLGNSVEIYPVGRSRIKLRKTGEEFSLVPPNTKANNVVIGRTWIDTAGEFTVLNCTSGAKCSLYFTPCGWFGSGRYEVSGHIYTEEGRKVLALAGKWNSHLDMVKCDAEGDPLPGAETVRLWTCKPKPTDDKYGFTYFARMLNSCKGINPMPSDSRRRPDRAALEAGDNATAGAEKYALEEMQRAERREREKRGDAWQPRWFRPNSDAKIYPIEYPPDQCPLWEFNGEALKREKRPAKPDDDFAGIDFCPWQYPEIHQYDDGTPDG</sequence>
<dbReference type="Gene3D" id="2.40.160.120">
    <property type="match status" value="1"/>
</dbReference>
<evidence type="ECO:0000256" key="1">
    <source>
        <dbReference type="ARBA" id="ARBA00008842"/>
    </source>
</evidence>
<evidence type="ECO:0000313" key="5">
    <source>
        <dbReference type="Proteomes" id="UP001489004"/>
    </source>
</evidence>
<comment type="similarity">
    <text evidence="1 2">Belongs to the OSBP family.</text>
</comment>
<feature type="region of interest" description="Disordered" evidence="3">
    <location>
        <begin position="353"/>
        <end position="379"/>
    </location>
</feature>
<gene>
    <name evidence="4" type="ORF">WJX72_003822</name>
</gene>
<comment type="caution">
    <text evidence="4">The sequence shown here is derived from an EMBL/GenBank/DDBJ whole genome shotgun (WGS) entry which is preliminary data.</text>
</comment>
<dbReference type="FunFam" id="2.40.160.120:FF:000001">
    <property type="entry name" value="Oxysterol-binding protein"/>
    <property type="match status" value="1"/>
</dbReference>
<dbReference type="AlphaFoldDB" id="A0AAW1Q6E0"/>
<dbReference type="EMBL" id="JALJOR010000004">
    <property type="protein sequence ID" value="KAK9817890.1"/>
    <property type="molecule type" value="Genomic_DNA"/>
</dbReference>
<feature type="region of interest" description="Disordered" evidence="3">
    <location>
        <begin position="51"/>
        <end position="70"/>
    </location>
</feature>